<keyword evidence="10" id="KW-1185">Reference proteome</keyword>
<proteinExistence type="inferred from homology"/>
<evidence type="ECO:0000256" key="7">
    <source>
        <dbReference type="ARBA" id="ARBA00033417"/>
    </source>
</evidence>
<dbReference type="GO" id="GO:0005975">
    <property type="term" value="P:carbohydrate metabolic process"/>
    <property type="evidence" value="ECO:0007669"/>
    <property type="project" value="InterPro"/>
</dbReference>
<comment type="caution">
    <text evidence="9">The sequence shown here is derived from an EMBL/GenBank/DDBJ whole genome shotgun (WGS) entry which is preliminary data.</text>
</comment>
<dbReference type="InterPro" id="IPR000490">
    <property type="entry name" value="Glyco_hydro_17"/>
</dbReference>
<dbReference type="EMBL" id="PKMF04000318">
    <property type="protein sequence ID" value="KAK7837923.1"/>
    <property type="molecule type" value="Genomic_DNA"/>
</dbReference>
<dbReference type="Pfam" id="PF00332">
    <property type="entry name" value="Glyco_hydro_17"/>
    <property type="match status" value="1"/>
</dbReference>
<evidence type="ECO:0000256" key="8">
    <source>
        <dbReference type="RuleBase" id="RU004335"/>
    </source>
</evidence>
<keyword evidence="5" id="KW-0326">Glycosidase</keyword>
<protein>
    <recommendedName>
        <fullName evidence="3">glucan endo-1,3-beta-D-glucosidase</fullName>
        <ecNumber evidence="3">3.2.1.39</ecNumber>
    </recommendedName>
    <alternativeName>
        <fullName evidence="6">(1-&gt;3)-beta-glucan endohydrolase</fullName>
    </alternativeName>
    <alternativeName>
        <fullName evidence="7">Beta-1,3-endoglucanase</fullName>
    </alternativeName>
</protein>
<organism evidence="9 10">
    <name type="scientific">Quercus suber</name>
    <name type="common">Cork oak</name>
    <dbReference type="NCBI Taxonomy" id="58331"/>
    <lineage>
        <taxon>Eukaryota</taxon>
        <taxon>Viridiplantae</taxon>
        <taxon>Streptophyta</taxon>
        <taxon>Embryophyta</taxon>
        <taxon>Tracheophyta</taxon>
        <taxon>Spermatophyta</taxon>
        <taxon>Magnoliopsida</taxon>
        <taxon>eudicotyledons</taxon>
        <taxon>Gunneridae</taxon>
        <taxon>Pentapetalae</taxon>
        <taxon>rosids</taxon>
        <taxon>fabids</taxon>
        <taxon>Fagales</taxon>
        <taxon>Fagaceae</taxon>
        <taxon>Quercus</taxon>
    </lineage>
</organism>
<dbReference type="AlphaFoldDB" id="A0AAW0KGZ7"/>
<accession>A0AAW0KGZ7</accession>
<gene>
    <name evidence="9" type="primary">E13E_1</name>
    <name evidence="9" type="ORF">CFP56_020613</name>
</gene>
<dbReference type="EC" id="3.2.1.39" evidence="3"/>
<evidence type="ECO:0000313" key="9">
    <source>
        <dbReference type="EMBL" id="KAK7837923.1"/>
    </source>
</evidence>
<evidence type="ECO:0000313" key="10">
    <source>
        <dbReference type="Proteomes" id="UP000237347"/>
    </source>
</evidence>
<comment type="similarity">
    <text evidence="2 8">Belongs to the glycosyl hydrolase 17 family.</text>
</comment>
<comment type="catalytic activity">
    <reaction evidence="1">
        <text>Hydrolysis of (1-&gt;3)-beta-D-glucosidic linkages in (1-&gt;3)-beta-D-glucans.</text>
        <dbReference type="EC" id="3.2.1.39"/>
    </reaction>
</comment>
<dbReference type="SUPFAM" id="SSF51445">
    <property type="entry name" value="(Trans)glycosidases"/>
    <property type="match status" value="1"/>
</dbReference>
<evidence type="ECO:0000256" key="2">
    <source>
        <dbReference type="ARBA" id="ARBA00008773"/>
    </source>
</evidence>
<name>A0AAW0KGZ7_QUESU</name>
<keyword evidence="4" id="KW-0378">Hydrolase</keyword>
<dbReference type="InterPro" id="IPR044965">
    <property type="entry name" value="Glyco_hydro_17_plant"/>
</dbReference>
<dbReference type="Gene3D" id="3.20.20.80">
    <property type="entry name" value="Glycosidases"/>
    <property type="match status" value="1"/>
</dbReference>
<evidence type="ECO:0000256" key="6">
    <source>
        <dbReference type="ARBA" id="ARBA00033335"/>
    </source>
</evidence>
<evidence type="ECO:0000256" key="5">
    <source>
        <dbReference type="ARBA" id="ARBA00023295"/>
    </source>
</evidence>
<sequence>MQTPGSKTMYKTVEIYIAVGNDIEPNSPYAQFLFSAMENIQTIGVCYGTLGNNLPSPVEVINIYKQYNIGRMRLYDPNKDALQALRGTNIELMLGIPDKELKRIASSQDYANTWI</sequence>
<dbReference type="GO" id="GO:0042973">
    <property type="term" value="F:glucan endo-1,3-beta-D-glucosidase activity"/>
    <property type="evidence" value="ECO:0007669"/>
    <property type="project" value="UniProtKB-EC"/>
</dbReference>
<dbReference type="PANTHER" id="PTHR32227">
    <property type="entry name" value="GLUCAN ENDO-1,3-BETA-GLUCOSIDASE BG1-RELATED-RELATED"/>
    <property type="match status" value="1"/>
</dbReference>
<evidence type="ECO:0000256" key="4">
    <source>
        <dbReference type="ARBA" id="ARBA00022801"/>
    </source>
</evidence>
<evidence type="ECO:0000256" key="1">
    <source>
        <dbReference type="ARBA" id="ARBA00000382"/>
    </source>
</evidence>
<dbReference type="InterPro" id="IPR017853">
    <property type="entry name" value="GH"/>
</dbReference>
<evidence type="ECO:0000256" key="3">
    <source>
        <dbReference type="ARBA" id="ARBA00012780"/>
    </source>
</evidence>
<reference evidence="9 10" key="1">
    <citation type="journal article" date="2018" name="Sci. Data">
        <title>The draft genome sequence of cork oak.</title>
        <authorList>
            <person name="Ramos A.M."/>
            <person name="Usie A."/>
            <person name="Barbosa P."/>
            <person name="Barros P.M."/>
            <person name="Capote T."/>
            <person name="Chaves I."/>
            <person name="Simoes F."/>
            <person name="Abreu I."/>
            <person name="Carrasquinho I."/>
            <person name="Faro C."/>
            <person name="Guimaraes J.B."/>
            <person name="Mendonca D."/>
            <person name="Nobrega F."/>
            <person name="Rodrigues L."/>
            <person name="Saibo N.J.M."/>
            <person name="Varela M.C."/>
            <person name="Egas C."/>
            <person name="Matos J."/>
            <person name="Miguel C.M."/>
            <person name="Oliveira M.M."/>
            <person name="Ricardo C.P."/>
            <person name="Goncalves S."/>
        </authorList>
    </citation>
    <scope>NUCLEOTIDE SEQUENCE [LARGE SCALE GENOMIC DNA]</scope>
    <source>
        <strain evidence="10">cv. HL8</strain>
    </source>
</reference>
<dbReference type="Proteomes" id="UP000237347">
    <property type="component" value="Unassembled WGS sequence"/>
</dbReference>